<keyword evidence="3 6" id="KW-1133">Transmembrane helix</keyword>
<dbReference type="Gene3D" id="1.20.1740.10">
    <property type="entry name" value="Amino acid/polyamine transporter I"/>
    <property type="match status" value="1"/>
</dbReference>
<name>A0A143QMU1_RHOFA</name>
<dbReference type="Proteomes" id="UP000076038">
    <property type="component" value="Chromosome"/>
</dbReference>
<organism evidence="8 9">
    <name type="scientific">Rhodococcoides fascians</name>
    <name type="common">Rhodococcus fascians</name>
    <dbReference type="NCBI Taxonomy" id="1828"/>
    <lineage>
        <taxon>Bacteria</taxon>
        <taxon>Bacillati</taxon>
        <taxon>Actinomycetota</taxon>
        <taxon>Actinomycetes</taxon>
        <taxon>Mycobacteriales</taxon>
        <taxon>Nocardiaceae</taxon>
        <taxon>Rhodococcoides</taxon>
    </lineage>
</organism>
<feature type="transmembrane region" description="Helical" evidence="6">
    <location>
        <begin position="450"/>
        <end position="470"/>
    </location>
</feature>
<dbReference type="KEGG" id="rhs:A3Q41_02958"/>
<feature type="transmembrane region" description="Helical" evidence="6">
    <location>
        <begin position="28"/>
        <end position="51"/>
    </location>
</feature>
<evidence type="ECO:0000256" key="1">
    <source>
        <dbReference type="ARBA" id="ARBA00004141"/>
    </source>
</evidence>
<evidence type="ECO:0000256" key="6">
    <source>
        <dbReference type="SAM" id="Phobius"/>
    </source>
</evidence>
<feature type="transmembrane region" description="Helical" evidence="6">
    <location>
        <begin position="103"/>
        <end position="124"/>
    </location>
</feature>
<evidence type="ECO:0000259" key="7">
    <source>
        <dbReference type="Pfam" id="PF00324"/>
    </source>
</evidence>
<evidence type="ECO:0000256" key="5">
    <source>
        <dbReference type="SAM" id="MobiDB-lite"/>
    </source>
</evidence>
<feature type="domain" description="Amino acid permease/ SLC12A" evidence="7">
    <location>
        <begin position="34"/>
        <end position="438"/>
    </location>
</feature>
<accession>A0A143QMU1</accession>
<dbReference type="PANTHER" id="PTHR42770:SF16">
    <property type="entry name" value="AMINO ACID PERMEASE"/>
    <property type="match status" value="1"/>
</dbReference>
<evidence type="ECO:0000256" key="4">
    <source>
        <dbReference type="ARBA" id="ARBA00023136"/>
    </source>
</evidence>
<dbReference type="AlphaFoldDB" id="A0A143QMU1"/>
<dbReference type="GO" id="GO:0055085">
    <property type="term" value="P:transmembrane transport"/>
    <property type="evidence" value="ECO:0007669"/>
    <property type="project" value="InterPro"/>
</dbReference>
<evidence type="ECO:0000313" key="9">
    <source>
        <dbReference type="Proteomes" id="UP000076038"/>
    </source>
</evidence>
<comment type="subcellular location">
    <subcellularLocation>
        <location evidence="1">Membrane</location>
        <topology evidence="1">Multi-pass membrane protein</topology>
    </subcellularLocation>
</comment>
<evidence type="ECO:0000313" key="8">
    <source>
        <dbReference type="EMBL" id="AMY24249.1"/>
    </source>
</evidence>
<dbReference type="OrthoDB" id="137613at2"/>
<dbReference type="Pfam" id="PF00324">
    <property type="entry name" value="AA_permease"/>
    <property type="match status" value="1"/>
</dbReference>
<feature type="transmembrane region" description="Helical" evidence="6">
    <location>
        <begin position="172"/>
        <end position="195"/>
    </location>
</feature>
<proteinExistence type="predicted"/>
<keyword evidence="2 6" id="KW-0812">Transmembrane</keyword>
<feature type="compositionally biased region" description="Polar residues" evidence="5">
    <location>
        <begin position="1"/>
        <end position="20"/>
    </location>
</feature>
<feature type="transmembrane region" description="Helical" evidence="6">
    <location>
        <begin position="215"/>
        <end position="236"/>
    </location>
</feature>
<feature type="transmembrane region" description="Helical" evidence="6">
    <location>
        <begin position="420"/>
        <end position="438"/>
    </location>
</feature>
<gene>
    <name evidence="8" type="primary">yhdG_3</name>
    <name evidence="8" type="ORF">A3Q41_02958</name>
</gene>
<feature type="transmembrane region" description="Helical" evidence="6">
    <location>
        <begin position="350"/>
        <end position="371"/>
    </location>
</feature>
<feature type="transmembrane region" description="Helical" evidence="6">
    <location>
        <begin position="383"/>
        <end position="408"/>
    </location>
</feature>
<dbReference type="PATRIC" id="fig|1653479.3.peg.2994"/>
<feature type="transmembrane region" description="Helical" evidence="6">
    <location>
        <begin position="144"/>
        <end position="165"/>
    </location>
</feature>
<feature type="transmembrane region" description="Helical" evidence="6">
    <location>
        <begin position="248"/>
        <end position="268"/>
    </location>
</feature>
<feature type="transmembrane region" description="Helical" evidence="6">
    <location>
        <begin position="63"/>
        <end position="82"/>
    </location>
</feature>
<dbReference type="RefSeq" id="WP_048319574.1">
    <property type="nucleotide sequence ID" value="NZ_CP015220.1"/>
</dbReference>
<evidence type="ECO:0000256" key="3">
    <source>
        <dbReference type="ARBA" id="ARBA00022989"/>
    </source>
</evidence>
<dbReference type="PIRSF" id="PIRSF006060">
    <property type="entry name" value="AA_transporter"/>
    <property type="match status" value="1"/>
</dbReference>
<evidence type="ECO:0000256" key="2">
    <source>
        <dbReference type="ARBA" id="ARBA00022692"/>
    </source>
</evidence>
<dbReference type="EMBL" id="CP015220">
    <property type="protein sequence ID" value="AMY24249.1"/>
    <property type="molecule type" value="Genomic_DNA"/>
</dbReference>
<keyword evidence="9" id="KW-1185">Reference proteome</keyword>
<reference evidence="8 9" key="1">
    <citation type="journal article" date="2016" name="Genome Announc.">
        <title>Complete Genome and Plasmid Sequences for Rhodococcus fascians D188 and Draft Sequences for Rhodococcus Isolates PBTS 1 and PBTS 2.</title>
        <authorList>
            <person name="Stamler R.A."/>
            <person name="Vereecke D."/>
            <person name="Zhang Y."/>
            <person name="Schilkey F."/>
            <person name="Devitt N."/>
            <person name="Randall J.J."/>
        </authorList>
    </citation>
    <scope>NUCLEOTIDE SEQUENCE [LARGE SCALE GENOMIC DNA]</scope>
    <source>
        <strain evidence="8 9">PBTS2</strain>
    </source>
</reference>
<sequence>MSTTPPFSSNAAPQSGSSERSGLRPGTLGVGAIIFFVVAAVAPMAAVIGASPVVFSANGATAPLVYLLAAALFVIFSSGYVAMSRHIRNAGGFVAYIAQGLGARVATAGAGLAILFYGSLQAALWSQFSVFANALIADHLGIDIPPLLIVLVVLAVVTTLTVVGVDLSLKVLGVLVALEIAALVVLDVAIILGGGGPSGNSLAAFDPSDLVGPGLGVAFLFAFACFTGFEATVVFSEEAKNPRRTIPRAVYGSIAFIGLFYALTVWAIGNSVGSDSVQAAATDDPAGFVFAVAENEVGSWLATSLEVLVVTSFVAMLIGFQNMFARYLYALSRAGVLPARLGTVTAKSGTPATAALCVGVLIAVVVAGFGLAGADPITVTFSWLLSLGTVALIVILILTSVSIIAFFARNTLETNPWTTKIAPGLSIAGFGSVAYIAVTNYDVLLGGQGGVAQWLLLLIPAVSVAGFAWATMRPAIDYEAELV</sequence>
<feature type="region of interest" description="Disordered" evidence="5">
    <location>
        <begin position="1"/>
        <end position="23"/>
    </location>
</feature>
<dbReference type="PANTHER" id="PTHR42770">
    <property type="entry name" value="AMINO ACID TRANSPORTER-RELATED"/>
    <property type="match status" value="1"/>
</dbReference>
<feature type="transmembrane region" description="Helical" evidence="6">
    <location>
        <begin position="307"/>
        <end position="329"/>
    </location>
</feature>
<keyword evidence="4 6" id="KW-0472">Membrane</keyword>
<dbReference type="InterPro" id="IPR050367">
    <property type="entry name" value="APC_superfamily"/>
</dbReference>
<dbReference type="GO" id="GO:0016020">
    <property type="term" value="C:membrane"/>
    <property type="evidence" value="ECO:0007669"/>
    <property type="project" value="UniProtKB-SubCell"/>
</dbReference>
<reference evidence="9" key="2">
    <citation type="submission" date="2016-04" db="EMBL/GenBank/DDBJ databases">
        <title>Complete Genome and Plasmid Sequences for Rhodococcus fascians D188 and Draft Sequences for Rhodococcus spp. Isolates PBTS 1 and PBTS 2.</title>
        <authorList>
            <person name="Stamer R."/>
            <person name="Vereecke D."/>
            <person name="Zhang Y."/>
            <person name="Schilkey F."/>
            <person name="Devitt N."/>
            <person name="Randall J."/>
        </authorList>
    </citation>
    <scope>NUCLEOTIDE SEQUENCE [LARGE SCALE GENOMIC DNA]</scope>
    <source>
        <strain evidence="9">PBTS2</strain>
    </source>
</reference>
<dbReference type="InterPro" id="IPR004841">
    <property type="entry name" value="AA-permease/SLC12A_dom"/>
</dbReference>
<protein>
    <submittedName>
        <fullName evidence="8">Putative amino acid permease YhdG</fullName>
    </submittedName>
</protein>